<dbReference type="InterPro" id="IPR013766">
    <property type="entry name" value="Thioredoxin_domain"/>
</dbReference>
<keyword evidence="8" id="KW-1185">Reference proteome</keyword>
<comment type="catalytic activity">
    <reaction evidence="4">
        <text>[protein]-dithiol + NAD(+) = [protein]-disulfide + NADH + H(+)</text>
        <dbReference type="Rhea" id="RHEA:18749"/>
        <dbReference type="Rhea" id="RHEA-COMP:10593"/>
        <dbReference type="Rhea" id="RHEA-COMP:10594"/>
        <dbReference type="ChEBI" id="CHEBI:15378"/>
        <dbReference type="ChEBI" id="CHEBI:29950"/>
        <dbReference type="ChEBI" id="CHEBI:50058"/>
        <dbReference type="ChEBI" id="CHEBI:57540"/>
        <dbReference type="ChEBI" id="CHEBI:57945"/>
        <dbReference type="EC" id="1.8.1.8"/>
    </reaction>
</comment>
<evidence type="ECO:0000313" key="7">
    <source>
        <dbReference type="EMBL" id="KAL3876104.1"/>
    </source>
</evidence>
<dbReference type="PROSITE" id="PS51352">
    <property type="entry name" value="THIOREDOXIN_2"/>
    <property type="match status" value="1"/>
</dbReference>
<organism evidence="7 8">
    <name type="scientific">Sinanodonta woodiana</name>
    <name type="common">Chinese pond mussel</name>
    <name type="synonym">Anodonta woodiana</name>
    <dbReference type="NCBI Taxonomy" id="1069815"/>
    <lineage>
        <taxon>Eukaryota</taxon>
        <taxon>Metazoa</taxon>
        <taxon>Spiralia</taxon>
        <taxon>Lophotrochozoa</taxon>
        <taxon>Mollusca</taxon>
        <taxon>Bivalvia</taxon>
        <taxon>Autobranchia</taxon>
        <taxon>Heteroconchia</taxon>
        <taxon>Palaeoheterodonta</taxon>
        <taxon>Unionida</taxon>
        <taxon>Unionoidea</taxon>
        <taxon>Unionidae</taxon>
        <taxon>Unioninae</taxon>
        <taxon>Sinanodonta</taxon>
    </lineage>
</organism>
<evidence type="ECO:0000256" key="3">
    <source>
        <dbReference type="ARBA" id="ARBA00026178"/>
    </source>
</evidence>
<dbReference type="AlphaFoldDB" id="A0ABD3WQ61"/>
<sequence length="145" mass="16132">MSIVELIGPKVQGHDGEVAVESFCGEGKYVGLYFSAHWCPPCRGFTPVLAEFYKNIKASKKAGMLEIVFISSDRDQESFNDYYAEMPWKALSFSDRQRKELLCGKFGIRGIPSFILLNAKDGSVVVANGRENVVGDPTGENFPWK</sequence>
<dbReference type="InterPro" id="IPR036249">
    <property type="entry name" value="Thioredoxin-like_sf"/>
</dbReference>
<dbReference type="SUPFAM" id="SSF52833">
    <property type="entry name" value="Thioredoxin-like"/>
    <property type="match status" value="1"/>
</dbReference>
<proteinExistence type="inferred from homology"/>
<dbReference type="Pfam" id="PF13905">
    <property type="entry name" value="Thioredoxin_8"/>
    <property type="match status" value="1"/>
</dbReference>
<evidence type="ECO:0000256" key="5">
    <source>
        <dbReference type="ARBA" id="ARBA00047804"/>
    </source>
</evidence>
<dbReference type="InterPro" id="IPR012336">
    <property type="entry name" value="Thioredoxin-like_fold"/>
</dbReference>
<reference evidence="7 8" key="1">
    <citation type="submission" date="2024-11" db="EMBL/GenBank/DDBJ databases">
        <title>Chromosome-level genome assembly of the freshwater bivalve Anodonta woodiana.</title>
        <authorList>
            <person name="Chen X."/>
        </authorList>
    </citation>
    <scope>NUCLEOTIDE SEQUENCE [LARGE SCALE GENOMIC DNA]</scope>
    <source>
        <strain evidence="7">MN2024</strain>
        <tissue evidence="7">Gills</tissue>
    </source>
</reference>
<protein>
    <recommendedName>
        <fullName evidence="3">Nucleoredoxin</fullName>
        <ecNumber evidence="1">1.8.1.8</ecNumber>
    </recommendedName>
</protein>
<dbReference type="InterPro" id="IPR045870">
    <property type="entry name" value="TryX_NRX_thioredoxin_dom"/>
</dbReference>
<feature type="domain" description="Thioredoxin" evidence="6">
    <location>
        <begin position="1"/>
        <end position="145"/>
    </location>
</feature>
<evidence type="ECO:0000256" key="4">
    <source>
        <dbReference type="ARBA" id="ARBA00047388"/>
    </source>
</evidence>
<evidence type="ECO:0000259" key="6">
    <source>
        <dbReference type="PROSITE" id="PS51352"/>
    </source>
</evidence>
<dbReference type="PANTHER" id="PTHR46472">
    <property type="entry name" value="NUCLEOREDOXIN"/>
    <property type="match status" value="1"/>
</dbReference>
<comment type="similarity">
    <text evidence="2">Belongs to the nucleoredoxin family.</text>
</comment>
<comment type="caution">
    <text evidence="7">The sequence shown here is derived from an EMBL/GenBank/DDBJ whole genome shotgun (WGS) entry which is preliminary data.</text>
</comment>
<evidence type="ECO:0000313" key="8">
    <source>
        <dbReference type="Proteomes" id="UP001634394"/>
    </source>
</evidence>
<dbReference type="Proteomes" id="UP001634394">
    <property type="component" value="Unassembled WGS sequence"/>
</dbReference>
<evidence type="ECO:0000256" key="2">
    <source>
        <dbReference type="ARBA" id="ARBA00025782"/>
    </source>
</evidence>
<dbReference type="GO" id="GO:0047134">
    <property type="term" value="F:protein-disulfide reductase [NAD(P)H] activity"/>
    <property type="evidence" value="ECO:0007669"/>
    <property type="project" value="UniProtKB-EC"/>
</dbReference>
<name>A0ABD3WQ61_SINWO</name>
<dbReference type="EC" id="1.8.1.8" evidence="1"/>
<dbReference type="Gene3D" id="3.40.30.10">
    <property type="entry name" value="Glutaredoxin"/>
    <property type="match status" value="1"/>
</dbReference>
<accession>A0ABD3WQ61</accession>
<comment type="catalytic activity">
    <reaction evidence="5">
        <text>[protein]-dithiol + NADP(+) = [protein]-disulfide + NADPH + H(+)</text>
        <dbReference type="Rhea" id="RHEA:18753"/>
        <dbReference type="Rhea" id="RHEA-COMP:10593"/>
        <dbReference type="Rhea" id="RHEA-COMP:10594"/>
        <dbReference type="ChEBI" id="CHEBI:15378"/>
        <dbReference type="ChEBI" id="CHEBI:29950"/>
        <dbReference type="ChEBI" id="CHEBI:50058"/>
        <dbReference type="ChEBI" id="CHEBI:57783"/>
        <dbReference type="ChEBI" id="CHEBI:58349"/>
        <dbReference type="EC" id="1.8.1.8"/>
    </reaction>
</comment>
<dbReference type="CDD" id="cd03009">
    <property type="entry name" value="TryX_like_TryX_NRX"/>
    <property type="match status" value="1"/>
</dbReference>
<gene>
    <name evidence="7" type="ORF">ACJMK2_033982</name>
</gene>
<evidence type="ECO:0000256" key="1">
    <source>
        <dbReference type="ARBA" id="ARBA00012612"/>
    </source>
</evidence>
<dbReference type="EMBL" id="JBJQND010000005">
    <property type="protein sequence ID" value="KAL3876104.1"/>
    <property type="molecule type" value="Genomic_DNA"/>
</dbReference>
<dbReference type="PANTHER" id="PTHR46472:SF1">
    <property type="entry name" value="NUCLEOREDOXIN"/>
    <property type="match status" value="1"/>
</dbReference>